<evidence type="ECO:0000256" key="5">
    <source>
        <dbReference type="ARBA" id="ARBA00023004"/>
    </source>
</evidence>
<dbReference type="AlphaFoldDB" id="A0AA88QX74"/>
<dbReference type="PROSITE" id="PS00086">
    <property type="entry name" value="CYTOCHROME_P450"/>
    <property type="match status" value="1"/>
</dbReference>
<evidence type="ECO:0000256" key="1">
    <source>
        <dbReference type="ARBA" id="ARBA00001971"/>
    </source>
</evidence>
<evidence type="ECO:0000313" key="8">
    <source>
        <dbReference type="EMBL" id="KAK2978754.1"/>
    </source>
</evidence>
<keyword evidence="9" id="KW-1185">Reference proteome</keyword>
<comment type="cofactor">
    <cofactor evidence="1 6">
        <name>heme</name>
        <dbReference type="ChEBI" id="CHEBI:30413"/>
    </cofactor>
</comment>
<evidence type="ECO:0008006" key="10">
    <source>
        <dbReference type="Google" id="ProtNLM"/>
    </source>
</evidence>
<keyword evidence="5 6" id="KW-0408">Iron</keyword>
<dbReference type="PRINTS" id="PR00463">
    <property type="entry name" value="EP450I"/>
</dbReference>
<keyword evidence="6 7" id="KW-0349">Heme</keyword>
<evidence type="ECO:0000256" key="3">
    <source>
        <dbReference type="ARBA" id="ARBA00022723"/>
    </source>
</evidence>
<dbReference type="CDD" id="cd11064">
    <property type="entry name" value="CYP86A"/>
    <property type="match status" value="1"/>
</dbReference>
<dbReference type="Proteomes" id="UP001187471">
    <property type="component" value="Unassembled WGS sequence"/>
</dbReference>
<dbReference type="GO" id="GO:0006629">
    <property type="term" value="P:lipid metabolic process"/>
    <property type="evidence" value="ECO:0007669"/>
    <property type="project" value="UniProtKB-ARBA"/>
</dbReference>
<reference evidence="8" key="1">
    <citation type="submission" date="2022-12" db="EMBL/GenBank/DDBJ databases">
        <title>Draft genome assemblies for two species of Escallonia (Escalloniales).</title>
        <authorList>
            <person name="Chanderbali A."/>
            <person name="Dervinis C."/>
            <person name="Anghel I."/>
            <person name="Soltis D."/>
            <person name="Soltis P."/>
            <person name="Zapata F."/>
        </authorList>
    </citation>
    <scope>NUCLEOTIDE SEQUENCE</scope>
    <source>
        <strain evidence="8">UCBG92.1500</strain>
        <tissue evidence="8">Leaf</tissue>
    </source>
</reference>
<dbReference type="SUPFAM" id="SSF48264">
    <property type="entry name" value="Cytochrome P450"/>
    <property type="match status" value="1"/>
</dbReference>
<dbReference type="InterPro" id="IPR002401">
    <property type="entry name" value="Cyt_P450_E_grp-I"/>
</dbReference>
<dbReference type="GO" id="GO:0005506">
    <property type="term" value="F:iron ion binding"/>
    <property type="evidence" value="ECO:0007669"/>
    <property type="project" value="InterPro"/>
</dbReference>
<evidence type="ECO:0000256" key="7">
    <source>
        <dbReference type="RuleBase" id="RU000461"/>
    </source>
</evidence>
<comment type="similarity">
    <text evidence="2 7">Belongs to the cytochrome P450 family.</text>
</comment>
<proteinExistence type="inferred from homology"/>
<keyword evidence="4 7" id="KW-0560">Oxidoreductase</keyword>
<dbReference type="InterPro" id="IPR017972">
    <property type="entry name" value="Cyt_P450_CS"/>
</dbReference>
<evidence type="ECO:0000313" key="9">
    <source>
        <dbReference type="Proteomes" id="UP001187471"/>
    </source>
</evidence>
<evidence type="ECO:0000256" key="2">
    <source>
        <dbReference type="ARBA" id="ARBA00010617"/>
    </source>
</evidence>
<dbReference type="EMBL" id="JAVXUO010001834">
    <property type="protein sequence ID" value="KAK2978754.1"/>
    <property type="molecule type" value="Genomic_DNA"/>
</dbReference>
<sequence length="531" mass="60652">MEILTEVILAIVAIIFLHSLRCFLLSSGKPWNWPLVGTLPMAFLHFHRIYDKITECLQAGNGVFLFKGVWFTGTDRLITTNPANVHRIMSANFSNYPKGPESKRIFDVFGDMLFNSDHDEWKCHRKITHSFLNDQRLHNYTPKINQHILEKGLIPVLEHVSKQGLEVDLQDVFERLMLDATCMMLTGYDPGSLRCGFEEVAFSRAMDDASYTIFLRHILPERFWKLQKWLGIGQEKIMTSACTTLDNIAHNYVEMKQEQLRISKDNEQEFDALRCFLTEDEAIGSTKHPYSVMRDTVVGLMFAGRDTTGAALTWLFWLLSQNPLAESKIREEMEAKLSWVDATDCWSCDTGELSKLVYLHGAICESLRLYPPVPFQIRTTVQPDMLPSGHRVNSNSKIVLSSYAMGRMKSIWGEDCLEFKPERWVSEKGGMRIEPSNKFLAFSSGPRICPGKELAFIRMKAVVAAILHYYNVQVLPRRSLEVDLEDVFQRLLLDVTCMMLTGSDQEIHEGSLSRTIDDASLTRSFGSYKSG</sequence>
<dbReference type="GO" id="GO:0016705">
    <property type="term" value="F:oxidoreductase activity, acting on paired donors, with incorporation or reduction of molecular oxygen"/>
    <property type="evidence" value="ECO:0007669"/>
    <property type="project" value="InterPro"/>
</dbReference>
<organism evidence="8 9">
    <name type="scientific">Escallonia rubra</name>
    <dbReference type="NCBI Taxonomy" id="112253"/>
    <lineage>
        <taxon>Eukaryota</taxon>
        <taxon>Viridiplantae</taxon>
        <taxon>Streptophyta</taxon>
        <taxon>Embryophyta</taxon>
        <taxon>Tracheophyta</taxon>
        <taxon>Spermatophyta</taxon>
        <taxon>Magnoliopsida</taxon>
        <taxon>eudicotyledons</taxon>
        <taxon>Gunneridae</taxon>
        <taxon>Pentapetalae</taxon>
        <taxon>asterids</taxon>
        <taxon>campanulids</taxon>
        <taxon>Escalloniales</taxon>
        <taxon>Escalloniaceae</taxon>
        <taxon>Escallonia</taxon>
    </lineage>
</organism>
<dbReference type="Pfam" id="PF00067">
    <property type="entry name" value="p450"/>
    <property type="match status" value="1"/>
</dbReference>
<name>A0AA88QX74_9ASTE</name>
<dbReference type="InterPro" id="IPR001128">
    <property type="entry name" value="Cyt_P450"/>
</dbReference>
<dbReference type="InterPro" id="IPR036396">
    <property type="entry name" value="Cyt_P450_sf"/>
</dbReference>
<keyword evidence="7" id="KW-0503">Monooxygenase</keyword>
<dbReference type="PRINTS" id="PR00385">
    <property type="entry name" value="P450"/>
</dbReference>
<gene>
    <name evidence="8" type="ORF">RJ640_013029</name>
</gene>
<dbReference type="GO" id="GO:0020037">
    <property type="term" value="F:heme binding"/>
    <property type="evidence" value="ECO:0007669"/>
    <property type="project" value="InterPro"/>
</dbReference>
<protein>
    <recommendedName>
        <fullName evidence="10">Cytochrome P450</fullName>
    </recommendedName>
</protein>
<evidence type="ECO:0000256" key="6">
    <source>
        <dbReference type="PIRSR" id="PIRSR602401-1"/>
    </source>
</evidence>
<dbReference type="GO" id="GO:0004497">
    <property type="term" value="F:monooxygenase activity"/>
    <property type="evidence" value="ECO:0007669"/>
    <property type="project" value="UniProtKB-KW"/>
</dbReference>
<comment type="caution">
    <text evidence="8">The sequence shown here is derived from an EMBL/GenBank/DDBJ whole genome shotgun (WGS) entry which is preliminary data.</text>
</comment>
<keyword evidence="3 6" id="KW-0479">Metal-binding</keyword>
<accession>A0AA88QX74</accession>
<evidence type="ECO:0000256" key="4">
    <source>
        <dbReference type="ARBA" id="ARBA00023002"/>
    </source>
</evidence>
<feature type="binding site" description="axial binding residue" evidence="6">
    <location>
        <position position="449"/>
    </location>
    <ligand>
        <name>heme</name>
        <dbReference type="ChEBI" id="CHEBI:30413"/>
    </ligand>
    <ligandPart>
        <name>Fe</name>
        <dbReference type="ChEBI" id="CHEBI:18248"/>
    </ligandPart>
</feature>
<dbReference type="PANTHER" id="PTHR24296">
    <property type="entry name" value="CYTOCHROME P450"/>
    <property type="match status" value="1"/>
</dbReference>
<dbReference type="Gene3D" id="1.10.630.10">
    <property type="entry name" value="Cytochrome P450"/>
    <property type="match status" value="1"/>
</dbReference>